<dbReference type="GO" id="GO:0030170">
    <property type="term" value="F:pyridoxal phosphate binding"/>
    <property type="evidence" value="ECO:0007669"/>
    <property type="project" value="InterPro"/>
</dbReference>
<organism evidence="10 11">
    <name type="scientific">Symbiochloris irregularis</name>
    <dbReference type="NCBI Taxonomy" id="706552"/>
    <lineage>
        <taxon>Eukaryota</taxon>
        <taxon>Viridiplantae</taxon>
        <taxon>Chlorophyta</taxon>
        <taxon>core chlorophytes</taxon>
        <taxon>Trebouxiophyceae</taxon>
        <taxon>Trebouxiales</taxon>
        <taxon>Trebouxiaceae</taxon>
        <taxon>Symbiochloris</taxon>
    </lineage>
</organism>
<evidence type="ECO:0000256" key="3">
    <source>
        <dbReference type="ARBA" id="ARBA00011738"/>
    </source>
</evidence>
<evidence type="ECO:0000256" key="8">
    <source>
        <dbReference type="RuleBase" id="RU000480"/>
    </source>
</evidence>
<name>A0AAW1NNV5_9CHLO</name>
<reference evidence="10 11" key="1">
    <citation type="journal article" date="2024" name="Nat. Commun.">
        <title>Phylogenomics reveals the evolutionary origins of lichenization in chlorophyte algae.</title>
        <authorList>
            <person name="Puginier C."/>
            <person name="Libourel C."/>
            <person name="Otte J."/>
            <person name="Skaloud P."/>
            <person name="Haon M."/>
            <person name="Grisel S."/>
            <person name="Petersen M."/>
            <person name="Berrin J.G."/>
            <person name="Delaux P.M."/>
            <person name="Dal Grande F."/>
            <person name="Keller J."/>
        </authorList>
    </citation>
    <scope>NUCLEOTIDE SEQUENCE [LARGE SCALE GENOMIC DNA]</scope>
    <source>
        <strain evidence="10 11">SAG 2036</strain>
    </source>
</reference>
<dbReference type="InterPro" id="IPR015424">
    <property type="entry name" value="PyrdxlP-dep_Trfase"/>
</dbReference>
<dbReference type="PRINTS" id="PR00799">
    <property type="entry name" value="TRANSAMINASE"/>
</dbReference>
<evidence type="ECO:0000256" key="7">
    <source>
        <dbReference type="ARBA" id="ARBA00049185"/>
    </source>
</evidence>
<dbReference type="Proteomes" id="UP001465755">
    <property type="component" value="Unassembled WGS sequence"/>
</dbReference>
<evidence type="ECO:0000256" key="1">
    <source>
        <dbReference type="ARBA" id="ARBA00001933"/>
    </source>
</evidence>
<dbReference type="FunFam" id="3.40.640.10:FF:000015">
    <property type="entry name" value="Aspartate aminotransferase"/>
    <property type="match status" value="1"/>
</dbReference>
<comment type="cofactor">
    <cofactor evidence="1">
        <name>pyridoxal 5'-phosphate</name>
        <dbReference type="ChEBI" id="CHEBI:597326"/>
    </cofactor>
</comment>
<dbReference type="EMBL" id="JALJOQ010000226">
    <property type="protein sequence ID" value="KAK9788453.1"/>
    <property type="molecule type" value="Genomic_DNA"/>
</dbReference>
<keyword evidence="6" id="KW-0663">Pyridoxal phosphate</keyword>
<dbReference type="GO" id="GO:0005739">
    <property type="term" value="C:mitochondrion"/>
    <property type="evidence" value="ECO:0007669"/>
    <property type="project" value="TreeGrafter"/>
</dbReference>
<comment type="catalytic activity">
    <reaction evidence="7 8">
        <text>L-aspartate + 2-oxoglutarate = oxaloacetate + L-glutamate</text>
        <dbReference type="Rhea" id="RHEA:21824"/>
        <dbReference type="ChEBI" id="CHEBI:16452"/>
        <dbReference type="ChEBI" id="CHEBI:16810"/>
        <dbReference type="ChEBI" id="CHEBI:29985"/>
        <dbReference type="ChEBI" id="CHEBI:29991"/>
        <dbReference type="EC" id="2.6.1.1"/>
    </reaction>
</comment>
<keyword evidence="4 8" id="KW-0032">Aminotransferase</keyword>
<dbReference type="InterPro" id="IPR004838">
    <property type="entry name" value="NHTrfase_class1_PyrdxlP-BS"/>
</dbReference>
<protein>
    <recommendedName>
        <fullName evidence="8">Aspartate aminotransferase</fullName>
        <ecNumber evidence="8">2.6.1.1</ecNumber>
    </recommendedName>
</protein>
<evidence type="ECO:0000313" key="10">
    <source>
        <dbReference type="EMBL" id="KAK9788453.1"/>
    </source>
</evidence>
<comment type="caution">
    <text evidence="10">The sequence shown here is derived from an EMBL/GenBank/DDBJ whole genome shotgun (WGS) entry which is preliminary data.</text>
</comment>
<comment type="similarity">
    <text evidence="2">Belongs to the class-I pyridoxal-phosphate-dependent aminotransferase family.</text>
</comment>
<evidence type="ECO:0000259" key="9">
    <source>
        <dbReference type="Pfam" id="PF00155"/>
    </source>
</evidence>
<evidence type="ECO:0000256" key="6">
    <source>
        <dbReference type="ARBA" id="ARBA00022898"/>
    </source>
</evidence>
<dbReference type="InterPro" id="IPR000796">
    <property type="entry name" value="Asp_trans"/>
</dbReference>
<dbReference type="AlphaFoldDB" id="A0AAW1NNV5"/>
<sequence length="439" mass="48534">MAYRRLALLGSQLESTVSSSSQNSLHGLQRHMAAAATQSTWAQIEQAPPDAILGITEAFKRDKSKDKINLGVGAYRTEEGKPLVLEVVREAEQRLVSDPNLDKEYLGITGLPEFCRLSAILAFGEDSKVLAEKRNATVQSLSGTGSLRVGGEFLAHHYPNKPILLPKPTWPNHNKLFPLAGMKVEQYRYYKPETCGLDYEGMLEDFRSAPEGAVVLLHACAHNPTGVDPTKEQWQGILDVVREKKLLPFFDSAYQGFATGDLEGDAHAIRLFADAGMEFLLAQSYAKNLGLYGERVGALSVVTSDPAITKKVESQLKAYVRPLYSSPPRHGAEIVVKILSDPQLYSQWRVELQGMADRIKAMRSQLFQALQDVGAPGTWNHIVDQIGMFSFTGLTKEQVHNMTDKWHVYMTFDGRISMAGLSGSKCQRLAEAIKDSVSH</sequence>
<evidence type="ECO:0000313" key="11">
    <source>
        <dbReference type="Proteomes" id="UP001465755"/>
    </source>
</evidence>
<dbReference type="Pfam" id="PF00155">
    <property type="entry name" value="Aminotran_1_2"/>
    <property type="match status" value="1"/>
</dbReference>
<dbReference type="CDD" id="cd00609">
    <property type="entry name" value="AAT_like"/>
    <property type="match status" value="1"/>
</dbReference>
<dbReference type="InterPro" id="IPR004839">
    <property type="entry name" value="Aminotransferase_I/II_large"/>
</dbReference>
<dbReference type="SUPFAM" id="SSF53383">
    <property type="entry name" value="PLP-dependent transferases"/>
    <property type="match status" value="1"/>
</dbReference>
<dbReference type="GO" id="GO:0006520">
    <property type="term" value="P:amino acid metabolic process"/>
    <property type="evidence" value="ECO:0007669"/>
    <property type="project" value="InterPro"/>
</dbReference>
<comment type="miscellaneous">
    <text evidence="8">In eukaryotes there are cytoplasmic, mitochondrial and chloroplastic isozymes.</text>
</comment>
<proteinExistence type="inferred from homology"/>
<keyword evidence="11" id="KW-1185">Reference proteome</keyword>
<dbReference type="FunFam" id="3.90.1150.10:FF:000001">
    <property type="entry name" value="Aspartate aminotransferase"/>
    <property type="match status" value="1"/>
</dbReference>
<gene>
    <name evidence="10" type="ORF">WJX73_007890</name>
</gene>
<evidence type="ECO:0000256" key="2">
    <source>
        <dbReference type="ARBA" id="ARBA00007441"/>
    </source>
</evidence>
<dbReference type="Gene3D" id="3.40.640.10">
    <property type="entry name" value="Type I PLP-dependent aspartate aminotransferase-like (Major domain)"/>
    <property type="match status" value="1"/>
</dbReference>
<dbReference type="InterPro" id="IPR015421">
    <property type="entry name" value="PyrdxlP-dep_Trfase_major"/>
</dbReference>
<dbReference type="PANTHER" id="PTHR11879:SF22">
    <property type="entry name" value="ASPARTATE AMINOTRANSFERASE, MITOCHONDRIAL"/>
    <property type="match status" value="1"/>
</dbReference>
<dbReference type="GO" id="GO:0004069">
    <property type="term" value="F:L-aspartate:2-oxoglutarate aminotransferase activity"/>
    <property type="evidence" value="ECO:0007669"/>
    <property type="project" value="UniProtKB-EC"/>
</dbReference>
<dbReference type="NCBIfam" id="NF006719">
    <property type="entry name" value="PRK09257.1"/>
    <property type="match status" value="1"/>
</dbReference>
<dbReference type="PROSITE" id="PS00105">
    <property type="entry name" value="AA_TRANSFER_CLASS_1"/>
    <property type="match status" value="1"/>
</dbReference>
<dbReference type="InterPro" id="IPR015422">
    <property type="entry name" value="PyrdxlP-dep_Trfase_small"/>
</dbReference>
<feature type="domain" description="Aminotransferase class I/classII large" evidence="9">
    <location>
        <begin position="65"/>
        <end position="433"/>
    </location>
</feature>
<keyword evidence="5 8" id="KW-0808">Transferase</keyword>
<evidence type="ECO:0000256" key="4">
    <source>
        <dbReference type="ARBA" id="ARBA00022576"/>
    </source>
</evidence>
<dbReference type="PANTHER" id="PTHR11879">
    <property type="entry name" value="ASPARTATE AMINOTRANSFERASE"/>
    <property type="match status" value="1"/>
</dbReference>
<evidence type="ECO:0000256" key="5">
    <source>
        <dbReference type="ARBA" id="ARBA00022679"/>
    </source>
</evidence>
<dbReference type="Gene3D" id="3.90.1150.10">
    <property type="entry name" value="Aspartate Aminotransferase, domain 1"/>
    <property type="match status" value="1"/>
</dbReference>
<dbReference type="EC" id="2.6.1.1" evidence="8"/>
<accession>A0AAW1NNV5</accession>
<comment type="subunit">
    <text evidence="3 8">Homodimer.</text>
</comment>